<organism evidence="1">
    <name type="scientific">mine drainage metagenome</name>
    <dbReference type="NCBI Taxonomy" id="410659"/>
    <lineage>
        <taxon>unclassified sequences</taxon>
        <taxon>metagenomes</taxon>
        <taxon>ecological metagenomes</taxon>
    </lineage>
</organism>
<protein>
    <submittedName>
        <fullName evidence="1">Uncharacterized protein</fullName>
    </submittedName>
</protein>
<dbReference type="AlphaFoldDB" id="E6QLZ6"/>
<accession>E6QLZ6</accession>
<reference evidence="1" key="1">
    <citation type="submission" date="2009-10" db="EMBL/GenBank/DDBJ databases">
        <title>Diversity of trophic interactions inside an arsenic-rich microbial ecosystem.</title>
        <authorList>
            <person name="Bertin P.N."/>
            <person name="Heinrich-Salmeron A."/>
            <person name="Pelletier E."/>
            <person name="Goulhen-Chollet F."/>
            <person name="Arsene-Ploetze F."/>
            <person name="Gallien S."/>
            <person name="Calteau A."/>
            <person name="Vallenet D."/>
            <person name="Casiot C."/>
            <person name="Chane-Woon-Ming B."/>
            <person name="Giloteaux L."/>
            <person name="Barakat M."/>
            <person name="Bonnefoy V."/>
            <person name="Bruneel O."/>
            <person name="Chandler M."/>
            <person name="Cleiss J."/>
            <person name="Duran R."/>
            <person name="Elbaz-Poulichet F."/>
            <person name="Fonknechten N."/>
            <person name="Lauga B."/>
            <person name="Mornico D."/>
            <person name="Ortet P."/>
            <person name="Schaeffer C."/>
            <person name="Siguier P."/>
            <person name="Alexander Thil Smith A."/>
            <person name="Van Dorsselaer A."/>
            <person name="Weissenbach J."/>
            <person name="Medigue C."/>
            <person name="Le Paslier D."/>
        </authorList>
    </citation>
    <scope>NUCLEOTIDE SEQUENCE</scope>
</reference>
<gene>
    <name evidence="1" type="ORF">CARN6_1718</name>
</gene>
<name>E6QLZ6_9ZZZZ</name>
<comment type="caution">
    <text evidence="1">The sequence shown here is derived from an EMBL/GenBank/DDBJ whole genome shotgun (WGS) entry which is preliminary data.</text>
</comment>
<dbReference type="EMBL" id="CABQ01000199">
    <property type="protein sequence ID" value="CBI08267.1"/>
    <property type="molecule type" value="Genomic_DNA"/>
</dbReference>
<evidence type="ECO:0000313" key="1">
    <source>
        <dbReference type="EMBL" id="CBI08267.1"/>
    </source>
</evidence>
<proteinExistence type="predicted"/>
<sequence>MIGLGVEGADFRFGAGGYFLHPVFERGLGVLVEHEHKNFACWHLLFLDQVYSQVLHGGTFAGARYGADEGVPVPVVDYGLLFFGEHGNPCRLVCLQG</sequence>